<keyword evidence="1" id="KW-0812">Transmembrane</keyword>
<dbReference type="PROSITE" id="PS50056">
    <property type="entry name" value="TYR_PHOSPHATASE_2"/>
    <property type="match status" value="1"/>
</dbReference>
<evidence type="ECO:0000313" key="3">
    <source>
        <dbReference type="EMBL" id="SFV71834.1"/>
    </source>
</evidence>
<dbReference type="SUPFAM" id="SSF52799">
    <property type="entry name" value="(Phosphotyrosine protein) phosphatases II"/>
    <property type="match status" value="1"/>
</dbReference>
<dbReference type="AlphaFoldDB" id="A0A1W1D177"/>
<feature type="transmembrane region" description="Helical" evidence="1">
    <location>
        <begin position="7"/>
        <end position="25"/>
    </location>
</feature>
<keyword evidence="1" id="KW-1133">Transmembrane helix</keyword>
<dbReference type="InterPro" id="IPR000387">
    <property type="entry name" value="Tyr_Pase_dom"/>
</dbReference>
<sequence>MKFFLKLSIPFLILGIAYYVWYVHFQYRLETISPNKVYKSALIPPDKIEGFLLDNKIKTVIDLLHPELNNALNPAGQSNIDEEDSAIKQVNAKHNLSIQHINIQSDQVPSKENLEKFFEILDDKSNYPVLIHCYHGTGRAQIYSALYRIEYESWKNEDARAKTRVIVSGLGYKSSFSDSKPKGKFLINYKTRKEQK</sequence>
<reference evidence="3" key="1">
    <citation type="submission" date="2016-10" db="EMBL/GenBank/DDBJ databases">
        <authorList>
            <person name="de Groot N.N."/>
        </authorList>
    </citation>
    <scope>NUCLEOTIDE SEQUENCE</scope>
</reference>
<feature type="domain" description="Tyrosine specific protein phosphatases" evidence="2">
    <location>
        <begin position="115"/>
        <end position="150"/>
    </location>
</feature>
<dbReference type="Pfam" id="PF22741">
    <property type="entry name" value="PTP-NADK"/>
    <property type="match status" value="1"/>
</dbReference>
<name>A0A1W1D177_9ZZZZ</name>
<dbReference type="EMBL" id="FPHM01000318">
    <property type="protein sequence ID" value="SFV71834.1"/>
    <property type="molecule type" value="Genomic_DNA"/>
</dbReference>
<gene>
    <name evidence="3" type="ORF">MNB_SV-13-829</name>
</gene>
<evidence type="ECO:0000259" key="2">
    <source>
        <dbReference type="PROSITE" id="PS50056"/>
    </source>
</evidence>
<evidence type="ECO:0000256" key="1">
    <source>
        <dbReference type="SAM" id="Phobius"/>
    </source>
</evidence>
<dbReference type="InterPro" id="IPR055214">
    <property type="entry name" value="PTP-NADK"/>
</dbReference>
<keyword evidence="1" id="KW-0472">Membrane</keyword>
<accession>A0A1W1D177</accession>
<organism evidence="3">
    <name type="scientific">hydrothermal vent metagenome</name>
    <dbReference type="NCBI Taxonomy" id="652676"/>
    <lineage>
        <taxon>unclassified sequences</taxon>
        <taxon>metagenomes</taxon>
        <taxon>ecological metagenomes</taxon>
    </lineage>
</organism>
<dbReference type="Gene3D" id="3.90.190.10">
    <property type="entry name" value="Protein tyrosine phosphatase superfamily"/>
    <property type="match status" value="1"/>
</dbReference>
<proteinExistence type="predicted"/>
<dbReference type="CDD" id="cd14529">
    <property type="entry name" value="TpbA-like"/>
    <property type="match status" value="1"/>
</dbReference>
<dbReference type="InterPro" id="IPR029021">
    <property type="entry name" value="Prot-tyrosine_phosphatase-like"/>
</dbReference>
<protein>
    <submittedName>
        <fullName evidence="3">Tyrosine/serine protein phosphatase</fullName>
    </submittedName>
</protein>